<dbReference type="InterPro" id="IPR044294">
    <property type="entry name" value="Lipase-like"/>
</dbReference>
<gene>
    <name evidence="3" type="ORF">DM860_011362</name>
</gene>
<dbReference type="AlphaFoldDB" id="A0A328DPT3"/>
<evidence type="ECO:0000313" key="4">
    <source>
        <dbReference type="Proteomes" id="UP000249390"/>
    </source>
</evidence>
<dbReference type="Pfam" id="PF12394">
    <property type="entry name" value="DUF3657"/>
    <property type="match status" value="1"/>
</dbReference>
<dbReference type="InterPro" id="IPR022122">
    <property type="entry name" value="DUF3657"/>
</dbReference>
<comment type="similarity">
    <text evidence="1">Belongs to the FAM135 family.</text>
</comment>
<protein>
    <recommendedName>
        <fullName evidence="2">DUF676 domain-containing protein</fullName>
    </recommendedName>
</protein>
<dbReference type="EMBL" id="NQVE01000114">
    <property type="protein sequence ID" value="RAL47624.1"/>
    <property type="molecule type" value="Genomic_DNA"/>
</dbReference>
<dbReference type="PANTHER" id="PTHR12482">
    <property type="entry name" value="LIPASE ROG1-RELATED-RELATED"/>
    <property type="match status" value="1"/>
</dbReference>
<name>A0A328DPT3_9ASTE</name>
<dbReference type="Pfam" id="PF05057">
    <property type="entry name" value="DUF676"/>
    <property type="match status" value="1"/>
</dbReference>
<comment type="caution">
    <text evidence="3">The sequence shown here is derived from an EMBL/GenBank/DDBJ whole genome shotgun (WGS) entry which is preliminary data.</text>
</comment>
<evidence type="ECO:0000259" key="2">
    <source>
        <dbReference type="Pfam" id="PF05057"/>
    </source>
</evidence>
<proteinExistence type="inferred from homology"/>
<reference evidence="3 4" key="1">
    <citation type="submission" date="2018-06" db="EMBL/GenBank/DDBJ databases">
        <title>The Genome of Cuscuta australis (Dodder) Provides Insight into the Evolution of Plant Parasitism.</title>
        <authorList>
            <person name="Liu H."/>
        </authorList>
    </citation>
    <scope>NUCLEOTIDE SEQUENCE [LARGE SCALE GENOMIC DNA]</scope>
    <source>
        <strain evidence="4">cv. Yunnan</strain>
        <tissue evidence="3">Vines</tissue>
    </source>
</reference>
<dbReference type="PANTHER" id="PTHR12482:SF5">
    <property type="entry name" value="DUF676 DOMAIN-CONTAINING PROTEIN"/>
    <property type="match status" value="1"/>
</dbReference>
<dbReference type="SUPFAM" id="SSF53474">
    <property type="entry name" value="alpha/beta-Hydrolases"/>
    <property type="match status" value="1"/>
</dbReference>
<sequence length="760" mass="86340">MPQQSMLRAAHEIAIYVHRFHNLDLFQQGWYQIKITSKWEDGDYGTPSRVFQYEAPELGSEYICGMWRVDETDFFTQPFRIRYARQDVFLSVMVCFNLPITKHVGPSSPPVILKFELFYAPILEKGFNLQDSFDTCPAAVHEFRLPPEALLGLHSFCPVHFDTFHAILLDVSVHISLLQGSAGSSGNVPSDSFVEDVFIEDHDNSTKALLKGLLTACSRLLAEVQKMSNAIYQDIDINDFHWALEDNEPSVGSASDNLDVSVEMPINKQSDPEKCVGVSNLRDEVLDSLSKDELLSLFHSFGNRVLYLWGIFQKFHRHLWIYMIIRNQDYESVPSGIIPFYIGCNFSSCIYPEQPVQTATKRAELHRQSISQMRITSCSIQDMQIFGDLLRTPIVIVERYLILPFPSSSGNSYSSNPDPKQTDIKLSQVGSKPIKKIGSLGRSGHVLKIVVFVHGFQASNVIPLPVCCNSFIISDYQAVGHHLDLRLIRNQWLLIEPKIHFLMSEANEEKTSGDFREMGLRLAQEVTSYLKKKMDKVTRSGDLESIKLSFVGHSLGNIIIRAALTESIMEPYLRYLYTYVSVSGPHLGYLYSSNSLFNSGLWVLKKLKGTQCIHQLTFSDDPDIKNTFLYKLCQQKTLESFRNIILLASPQDGYVPYHSARIEMCQASSIDNTRKGILFIDMLNNCLDQMYAPPSSPSPSSSSSSREQHCRVVMRCDVCFDMSLQGRNLDTVIGRAAHIEFLESDIYAKFIMWSFPELFR</sequence>
<dbReference type="InterPro" id="IPR007751">
    <property type="entry name" value="DUF676_lipase-like"/>
</dbReference>
<evidence type="ECO:0000256" key="1">
    <source>
        <dbReference type="ARBA" id="ARBA00007949"/>
    </source>
</evidence>
<dbReference type="Proteomes" id="UP000249390">
    <property type="component" value="Unassembled WGS sequence"/>
</dbReference>
<evidence type="ECO:0000313" key="3">
    <source>
        <dbReference type="EMBL" id="RAL47624.1"/>
    </source>
</evidence>
<keyword evidence="4" id="KW-1185">Reference proteome</keyword>
<dbReference type="InterPro" id="IPR029058">
    <property type="entry name" value="AB_hydrolase_fold"/>
</dbReference>
<organism evidence="3 4">
    <name type="scientific">Cuscuta australis</name>
    <dbReference type="NCBI Taxonomy" id="267555"/>
    <lineage>
        <taxon>Eukaryota</taxon>
        <taxon>Viridiplantae</taxon>
        <taxon>Streptophyta</taxon>
        <taxon>Embryophyta</taxon>
        <taxon>Tracheophyta</taxon>
        <taxon>Spermatophyta</taxon>
        <taxon>Magnoliopsida</taxon>
        <taxon>eudicotyledons</taxon>
        <taxon>Gunneridae</taxon>
        <taxon>Pentapetalae</taxon>
        <taxon>asterids</taxon>
        <taxon>lamiids</taxon>
        <taxon>Solanales</taxon>
        <taxon>Convolvulaceae</taxon>
        <taxon>Cuscuteae</taxon>
        <taxon>Cuscuta</taxon>
        <taxon>Cuscuta subgen. Grammica</taxon>
        <taxon>Cuscuta sect. Cleistogrammica</taxon>
    </lineage>
</organism>
<dbReference type="FunFam" id="3.40.50.1820:FF:000102">
    <property type="entry name" value="Putative serine esterase family protein"/>
    <property type="match status" value="1"/>
</dbReference>
<accession>A0A328DPT3</accession>
<feature type="domain" description="DUF676" evidence="2">
    <location>
        <begin position="448"/>
        <end position="666"/>
    </location>
</feature>
<dbReference type="Gene3D" id="3.40.50.1820">
    <property type="entry name" value="alpha/beta hydrolase"/>
    <property type="match status" value="1"/>
</dbReference>